<feature type="compositionally biased region" description="Polar residues" evidence="11">
    <location>
        <begin position="149"/>
        <end position="161"/>
    </location>
</feature>
<evidence type="ECO:0000256" key="11">
    <source>
        <dbReference type="SAM" id="MobiDB-lite"/>
    </source>
</evidence>
<dbReference type="InterPro" id="IPR040180">
    <property type="entry name" value="Neuregulin"/>
</dbReference>
<feature type="compositionally biased region" description="Low complexity" evidence="11">
    <location>
        <begin position="128"/>
        <end position="142"/>
    </location>
</feature>
<keyword evidence="4" id="KW-0964">Secreted</keyword>
<feature type="region of interest" description="Disordered" evidence="11">
    <location>
        <begin position="117"/>
        <end position="206"/>
    </location>
</feature>
<dbReference type="GO" id="GO:0008083">
    <property type="term" value="F:growth factor activity"/>
    <property type="evidence" value="ECO:0007669"/>
    <property type="project" value="UniProtKB-KW"/>
</dbReference>
<evidence type="ECO:0000256" key="7">
    <source>
        <dbReference type="ARBA" id="ARBA00022989"/>
    </source>
</evidence>
<evidence type="ECO:0000256" key="8">
    <source>
        <dbReference type="ARBA" id="ARBA00023030"/>
    </source>
</evidence>
<dbReference type="GO" id="GO:0048513">
    <property type="term" value="P:animal organ development"/>
    <property type="evidence" value="ECO:0007669"/>
    <property type="project" value="TreeGrafter"/>
</dbReference>
<keyword evidence="8" id="KW-0339">Growth factor</keyword>
<reference evidence="13" key="1">
    <citation type="submission" date="2023-06" db="EMBL/GenBank/DDBJ databases">
        <title>Male Hemibagrus guttatus genome.</title>
        <authorList>
            <person name="Bian C."/>
        </authorList>
    </citation>
    <scope>NUCLEOTIDE SEQUENCE</scope>
    <source>
        <strain evidence="13">Male_cb2023</strain>
        <tissue evidence="13">Muscle</tissue>
    </source>
</reference>
<dbReference type="GO" id="GO:0005886">
    <property type="term" value="C:plasma membrane"/>
    <property type="evidence" value="ECO:0007669"/>
    <property type="project" value="UniProtKB-SubCell"/>
</dbReference>
<keyword evidence="5" id="KW-0245">EGF-like domain</keyword>
<evidence type="ECO:0000256" key="2">
    <source>
        <dbReference type="ARBA" id="ARBA00004613"/>
    </source>
</evidence>
<accession>A0AAE0V1B5</accession>
<evidence type="ECO:0000256" key="12">
    <source>
        <dbReference type="SAM" id="Phobius"/>
    </source>
</evidence>
<keyword evidence="9 12" id="KW-0472">Membrane</keyword>
<gene>
    <name evidence="13" type="ORF">QTP70_011723</name>
</gene>
<keyword evidence="7 12" id="KW-1133">Transmembrane helix</keyword>
<keyword evidence="10" id="KW-1015">Disulfide bond</keyword>
<dbReference type="GO" id="GO:0045499">
    <property type="term" value="F:chemorepellent activity"/>
    <property type="evidence" value="ECO:0007669"/>
    <property type="project" value="TreeGrafter"/>
</dbReference>
<evidence type="ECO:0000256" key="6">
    <source>
        <dbReference type="ARBA" id="ARBA00022692"/>
    </source>
</evidence>
<evidence type="ECO:0000313" key="14">
    <source>
        <dbReference type="Proteomes" id="UP001274896"/>
    </source>
</evidence>
<dbReference type="AlphaFoldDB" id="A0AAE0V1B5"/>
<evidence type="ECO:0000256" key="4">
    <source>
        <dbReference type="ARBA" id="ARBA00022525"/>
    </source>
</evidence>
<keyword evidence="6 12" id="KW-0812">Transmembrane</keyword>
<evidence type="ECO:0000256" key="5">
    <source>
        <dbReference type="ARBA" id="ARBA00022536"/>
    </source>
</evidence>
<evidence type="ECO:0000256" key="10">
    <source>
        <dbReference type="ARBA" id="ARBA00023157"/>
    </source>
</evidence>
<proteinExistence type="predicted"/>
<dbReference type="PANTHER" id="PTHR11100">
    <property type="entry name" value="HEREGULIN-NEUREGULIN FAMILY MEMBER"/>
    <property type="match status" value="1"/>
</dbReference>
<dbReference type="GO" id="GO:0007399">
    <property type="term" value="P:nervous system development"/>
    <property type="evidence" value="ECO:0007669"/>
    <property type="project" value="InterPro"/>
</dbReference>
<dbReference type="Proteomes" id="UP001274896">
    <property type="component" value="Unassembled WGS sequence"/>
</dbReference>
<dbReference type="GO" id="GO:0005615">
    <property type="term" value="C:extracellular space"/>
    <property type="evidence" value="ECO:0007669"/>
    <property type="project" value="TreeGrafter"/>
</dbReference>
<name>A0AAE0V1B5_9TELE</name>
<dbReference type="EMBL" id="JAUCMX010000012">
    <property type="protein sequence ID" value="KAK3528829.1"/>
    <property type="molecule type" value="Genomic_DNA"/>
</dbReference>
<comment type="subcellular location">
    <subcellularLocation>
        <location evidence="1">Cell membrane</location>
        <topology evidence="1">Single-pass type I membrane protein</topology>
    </subcellularLocation>
    <subcellularLocation>
        <location evidence="2">Secreted</location>
    </subcellularLocation>
</comment>
<keyword evidence="3" id="KW-1003">Cell membrane</keyword>
<sequence length="350" mass="37614">MVNRKADSSSVQTSQALNSKSMSERTALGATMETMTLEEPGVEEASPRVPGPLRCGPCAMWPRQQTWLCAVPLLMGFVGLGLSLMLLKWIVVGSVQDYVPTDLVNAKGIGQDPIFLSKPSALPKGPDAATTSTTSPGNTNGPIPGSAADGTSTVRRTQSDTSSNHSSNSSGARGAGTVEGGSVNRAPHLHNRVGTRGNGTAIPGEKESCTTKPNLHHYHNYCNYHYFYSKKHSHYPSAPTYHYIYSAYPALKPWTSQGAFHQAHSSSPPLQNTWGSCGYGGLDWLLYPCRPVPLSLVTVGEGFRLMGPLHFIIELMEDGLALDKSLSSMECQWQKAAISEAYVWAALCSL</sequence>
<dbReference type="GO" id="GO:0035556">
    <property type="term" value="P:intracellular signal transduction"/>
    <property type="evidence" value="ECO:0007669"/>
    <property type="project" value="TreeGrafter"/>
</dbReference>
<protein>
    <submittedName>
        <fullName evidence="13">Uncharacterized protein</fullName>
    </submittedName>
</protein>
<evidence type="ECO:0000256" key="1">
    <source>
        <dbReference type="ARBA" id="ARBA00004251"/>
    </source>
</evidence>
<organism evidence="13 14">
    <name type="scientific">Hemibagrus guttatus</name>
    <dbReference type="NCBI Taxonomy" id="175788"/>
    <lineage>
        <taxon>Eukaryota</taxon>
        <taxon>Metazoa</taxon>
        <taxon>Chordata</taxon>
        <taxon>Craniata</taxon>
        <taxon>Vertebrata</taxon>
        <taxon>Euteleostomi</taxon>
        <taxon>Actinopterygii</taxon>
        <taxon>Neopterygii</taxon>
        <taxon>Teleostei</taxon>
        <taxon>Ostariophysi</taxon>
        <taxon>Siluriformes</taxon>
        <taxon>Bagridae</taxon>
        <taxon>Hemibagrus</taxon>
    </lineage>
</organism>
<evidence type="ECO:0000313" key="13">
    <source>
        <dbReference type="EMBL" id="KAK3528829.1"/>
    </source>
</evidence>
<dbReference type="PANTHER" id="PTHR11100:SF28">
    <property type="entry name" value="NEUREGULIN 3B"/>
    <property type="match status" value="1"/>
</dbReference>
<keyword evidence="14" id="KW-1185">Reference proteome</keyword>
<comment type="caution">
    <text evidence="13">The sequence shown here is derived from an EMBL/GenBank/DDBJ whole genome shotgun (WGS) entry which is preliminary data.</text>
</comment>
<feature type="compositionally biased region" description="Polar residues" evidence="11">
    <location>
        <begin position="8"/>
        <end position="21"/>
    </location>
</feature>
<evidence type="ECO:0000256" key="9">
    <source>
        <dbReference type="ARBA" id="ARBA00023136"/>
    </source>
</evidence>
<feature type="transmembrane region" description="Helical" evidence="12">
    <location>
        <begin position="67"/>
        <end position="91"/>
    </location>
</feature>
<feature type="region of interest" description="Disordered" evidence="11">
    <location>
        <begin position="1"/>
        <end position="25"/>
    </location>
</feature>
<evidence type="ECO:0000256" key="3">
    <source>
        <dbReference type="ARBA" id="ARBA00022475"/>
    </source>
</evidence>